<reference evidence="1" key="1">
    <citation type="journal article" date="2019" name="bioRxiv">
        <title>The Genome of the Zebra Mussel, Dreissena polymorpha: A Resource for Invasive Species Research.</title>
        <authorList>
            <person name="McCartney M.A."/>
            <person name="Auch B."/>
            <person name="Kono T."/>
            <person name="Mallez S."/>
            <person name="Zhang Y."/>
            <person name="Obille A."/>
            <person name="Becker A."/>
            <person name="Abrahante J.E."/>
            <person name="Garbe J."/>
            <person name="Badalamenti J.P."/>
            <person name="Herman A."/>
            <person name="Mangelson H."/>
            <person name="Liachko I."/>
            <person name="Sullivan S."/>
            <person name="Sone E.D."/>
            <person name="Koren S."/>
            <person name="Silverstein K.A.T."/>
            <person name="Beckman K.B."/>
            <person name="Gohl D.M."/>
        </authorList>
    </citation>
    <scope>NUCLEOTIDE SEQUENCE</scope>
    <source>
        <strain evidence="1">Duluth1</strain>
        <tissue evidence="1">Whole animal</tissue>
    </source>
</reference>
<proteinExistence type="predicted"/>
<keyword evidence="2" id="KW-1185">Reference proteome</keyword>
<protein>
    <recommendedName>
        <fullName evidence="3">Ig-like domain-containing protein</fullName>
    </recommendedName>
</protein>
<accession>A0A9D4KKL9</accession>
<dbReference type="AlphaFoldDB" id="A0A9D4KKL9"/>
<dbReference type="SUPFAM" id="SSF48726">
    <property type="entry name" value="Immunoglobulin"/>
    <property type="match status" value="1"/>
</dbReference>
<sequence length="74" mass="8531">MITQAGDLTLHLIEHKRCLSTPFHPEVTLKTTRIGQVPGKETILECDAIAHPLNWFVWERDGVMLASDRYVEWD</sequence>
<dbReference type="Proteomes" id="UP000828390">
    <property type="component" value="Unassembled WGS sequence"/>
</dbReference>
<gene>
    <name evidence="1" type="ORF">DPMN_115115</name>
</gene>
<organism evidence="1 2">
    <name type="scientific">Dreissena polymorpha</name>
    <name type="common">Zebra mussel</name>
    <name type="synonym">Mytilus polymorpha</name>
    <dbReference type="NCBI Taxonomy" id="45954"/>
    <lineage>
        <taxon>Eukaryota</taxon>
        <taxon>Metazoa</taxon>
        <taxon>Spiralia</taxon>
        <taxon>Lophotrochozoa</taxon>
        <taxon>Mollusca</taxon>
        <taxon>Bivalvia</taxon>
        <taxon>Autobranchia</taxon>
        <taxon>Heteroconchia</taxon>
        <taxon>Euheterodonta</taxon>
        <taxon>Imparidentia</taxon>
        <taxon>Neoheterodontei</taxon>
        <taxon>Myida</taxon>
        <taxon>Dreissenoidea</taxon>
        <taxon>Dreissenidae</taxon>
        <taxon>Dreissena</taxon>
    </lineage>
</organism>
<evidence type="ECO:0008006" key="3">
    <source>
        <dbReference type="Google" id="ProtNLM"/>
    </source>
</evidence>
<name>A0A9D4KKL9_DREPO</name>
<comment type="caution">
    <text evidence="1">The sequence shown here is derived from an EMBL/GenBank/DDBJ whole genome shotgun (WGS) entry which is preliminary data.</text>
</comment>
<dbReference type="InterPro" id="IPR036179">
    <property type="entry name" value="Ig-like_dom_sf"/>
</dbReference>
<evidence type="ECO:0000313" key="1">
    <source>
        <dbReference type="EMBL" id="KAH3841642.1"/>
    </source>
</evidence>
<reference evidence="1" key="2">
    <citation type="submission" date="2020-11" db="EMBL/GenBank/DDBJ databases">
        <authorList>
            <person name="McCartney M.A."/>
            <person name="Auch B."/>
            <person name="Kono T."/>
            <person name="Mallez S."/>
            <person name="Becker A."/>
            <person name="Gohl D.M."/>
            <person name="Silverstein K.A.T."/>
            <person name="Koren S."/>
            <person name="Bechman K.B."/>
            <person name="Herman A."/>
            <person name="Abrahante J.E."/>
            <person name="Garbe J."/>
        </authorList>
    </citation>
    <scope>NUCLEOTIDE SEQUENCE</scope>
    <source>
        <strain evidence="1">Duluth1</strain>
        <tissue evidence="1">Whole animal</tissue>
    </source>
</reference>
<evidence type="ECO:0000313" key="2">
    <source>
        <dbReference type="Proteomes" id="UP000828390"/>
    </source>
</evidence>
<dbReference type="EMBL" id="JAIWYP010000004">
    <property type="protein sequence ID" value="KAH3841642.1"/>
    <property type="molecule type" value="Genomic_DNA"/>
</dbReference>